<dbReference type="Proteomes" id="UP000320839">
    <property type="component" value="Chromosome"/>
</dbReference>
<dbReference type="AlphaFoldDB" id="A0A518FUL3"/>
<organism evidence="1 2">
    <name type="scientific">Gimesia panareensis</name>
    <dbReference type="NCBI Taxonomy" id="2527978"/>
    <lineage>
        <taxon>Bacteria</taxon>
        <taxon>Pseudomonadati</taxon>
        <taxon>Planctomycetota</taxon>
        <taxon>Planctomycetia</taxon>
        <taxon>Planctomycetales</taxon>
        <taxon>Planctomycetaceae</taxon>
        <taxon>Gimesia</taxon>
    </lineage>
</organism>
<name>A0A518FUL3_9PLAN</name>
<reference evidence="1 2" key="1">
    <citation type="submission" date="2019-02" db="EMBL/GenBank/DDBJ databases">
        <title>Deep-cultivation of Planctomycetes and their phenomic and genomic characterization uncovers novel biology.</title>
        <authorList>
            <person name="Wiegand S."/>
            <person name="Jogler M."/>
            <person name="Boedeker C."/>
            <person name="Pinto D."/>
            <person name="Vollmers J."/>
            <person name="Rivas-Marin E."/>
            <person name="Kohn T."/>
            <person name="Peeters S.H."/>
            <person name="Heuer A."/>
            <person name="Rast P."/>
            <person name="Oberbeckmann S."/>
            <person name="Bunk B."/>
            <person name="Jeske O."/>
            <person name="Meyerdierks A."/>
            <person name="Storesund J.E."/>
            <person name="Kallscheuer N."/>
            <person name="Luecker S."/>
            <person name="Lage O.M."/>
            <person name="Pohl T."/>
            <person name="Merkel B.J."/>
            <person name="Hornburger P."/>
            <person name="Mueller R.-W."/>
            <person name="Bruemmer F."/>
            <person name="Labrenz M."/>
            <person name="Spormann A.M."/>
            <person name="Op den Camp H."/>
            <person name="Overmann J."/>
            <person name="Amann R."/>
            <person name="Jetten M.S.M."/>
            <person name="Mascher T."/>
            <person name="Medema M.H."/>
            <person name="Devos D.P."/>
            <person name="Kaster A.-K."/>
            <person name="Ovreas L."/>
            <person name="Rohde M."/>
            <person name="Galperin M.Y."/>
            <person name="Jogler C."/>
        </authorList>
    </citation>
    <scope>NUCLEOTIDE SEQUENCE [LARGE SCALE GENOMIC DNA]</scope>
    <source>
        <strain evidence="1 2">Pan153</strain>
    </source>
</reference>
<evidence type="ECO:0000313" key="1">
    <source>
        <dbReference type="EMBL" id="QDV20034.1"/>
    </source>
</evidence>
<dbReference type="RefSeq" id="WP_145458013.1">
    <property type="nucleotide sequence ID" value="NZ_CP036317.1"/>
</dbReference>
<gene>
    <name evidence="1" type="ORF">Pan153_47030</name>
</gene>
<proteinExistence type="predicted"/>
<protein>
    <submittedName>
        <fullName evidence="1">Uncharacterized protein</fullName>
    </submittedName>
</protein>
<evidence type="ECO:0000313" key="2">
    <source>
        <dbReference type="Proteomes" id="UP000320839"/>
    </source>
</evidence>
<sequence length="336" mass="38679">MKNTPLSLSSFEIVAQLEVEKLFFEMREYSEHSMAQSIISFFSATFTKGVEDGLWTSPYSMAKKLSADKNFFYRVINKGDEHFIISAGYSRLCKQLEICGSHLSEHEPSQRLKAIIFAYLIANKSMQIREFKDVTLGAGLFVETLFILRKLSRRPTFIANFNDSTNWDQTWKRVATLEPPFTSFSPKLLDIARCLSLDIWCACDFARQYPIPNSSLSDQLSASIAQDVRVAIEDHQRENLIDFDHTSLLVQLNNIKALFDISRSTNERRLPLELEGSWISKTMDQLEINNELLFSTNSLEDLVETSKKLMRDIRSFLVSEWSLIWEQTFSQSNTVS</sequence>
<dbReference type="EMBL" id="CP036317">
    <property type="protein sequence ID" value="QDV20034.1"/>
    <property type="molecule type" value="Genomic_DNA"/>
</dbReference>
<accession>A0A518FUL3</accession>